<name>S7NHY5_MYOBR</name>
<keyword evidence="3" id="KW-1185">Reference proteome</keyword>
<sequence>MTGESALLATTYRVPSGCLSANGDHRSRWMRHELSGRREVPPLQISQRNLAEPHDTE</sequence>
<feature type="region of interest" description="Disordered" evidence="1">
    <location>
        <begin position="34"/>
        <end position="57"/>
    </location>
</feature>
<protein>
    <submittedName>
        <fullName evidence="2">Uncharacterized protein</fullName>
    </submittedName>
</protein>
<accession>S7NHY5</accession>
<proteinExistence type="predicted"/>
<organism evidence="2 3">
    <name type="scientific">Myotis brandtii</name>
    <name type="common">Brandt's bat</name>
    <dbReference type="NCBI Taxonomy" id="109478"/>
    <lineage>
        <taxon>Eukaryota</taxon>
        <taxon>Metazoa</taxon>
        <taxon>Chordata</taxon>
        <taxon>Craniata</taxon>
        <taxon>Vertebrata</taxon>
        <taxon>Euteleostomi</taxon>
        <taxon>Mammalia</taxon>
        <taxon>Eutheria</taxon>
        <taxon>Laurasiatheria</taxon>
        <taxon>Chiroptera</taxon>
        <taxon>Yangochiroptera</taxon>
        <taxon>Vespertilionidae</taxon>
        <taxon>Myotis</taxon>
    </lineage>
</organism>
<evidence type="ECO:0000313" key="3">
    <source>
        <dbReference type="Proteomes" id="UP000052978"/>
    </source>
</evidence>
<evidence type="ECO:0000256" key="1">
    <source>
        <dbReference type="SAM" id="MobiDB-lite"/>
    </source>
</evidence>
<dbReference type="Proteomes" id="UP000052978">
    <property type="component" value="Unassembled WGS sequence"/>
</dbReference>
<dbReference type="AlphaFoldDB" id="S7NHY5"/>
<gene>
    <name evidence="2" type="ORF">D623_10006284</name>
</gene>
<dbReference type="EMBL" id="KE164328">
    <property type="protein sequence ID" value="EPQ17069.1"/>
    <property type="molecule type" value="Genomic_DNA"/>
</dbReference>
<evidence type="ECO:0000313" key="2">
    <source>
        <dbReference type="EMBL" id="EPQ17069.1"/>
    </source>
</evidence>
<reference evidence="2 3" key="1">
    <citation type="journal article" date="2013" name="Nat. Commun.">
        <title>Genome analysis reveals insights into physiology and longevity of the Brandt's bat Myotis brandtii.</title>
        <authorList>
            <person name="Seim I."/>
            <person name="Fang X."/>
            <person name="Xiong Z."/>
            <person name="Lobanov A.V."/>
            <person name="Huang Z."/>
            <person name="Ma S."/>
            <person name="Feng Y."/>
            <person name="Turanov A.A."/>
            <person name="Zhu Y."/>
            <person name="Lenz T.L."/>
            <person name="Gerashchenko M.V."/>
            <person name="Fan D."/>
            <person name="Hee Yim S."/>
            <person name="Yao X."/>
            <person name="Jordan D."/>
            <person name="Xiong Y."/>
            <person name="Ma Y."/>
            <person name="Lyapunov A.N."/>
            <person name="Chen G."/>
            <person name="Kulakova O.I."/>
            <person name="Sun Y."/>
            <person name="Lee S.G."/>
            <person name="Bronson R.T."/>
            <person name="Moskalev A.A."/>
            <person name="Sunyaev S.R."/>
            <person name="Zhang G."/>
            <person name="Krogh A."/>
            <person name="Wang J."/>
            <person name="Gladyshev V.N."/>
        </authorList>
    </citation>
    <scope>NUCLEOTIDE SEQUENCE [LARGE SCALE GENOMIC DNA]</scope>
</reference>